<dbReference type="InterPro" id="IPR001478">
    <property type="entry name" value="PDZ"/>
</dbReference>
<evidence type="ECO:0000313" key="3">
    <source>
        <dbReference type="Proteomes" id="UP000548326"/>
    </source>
</evidence>
<sequence>MQLLKSIILTTTLVTSGIFMQPCFGQNNIYVANSGSDKNDGTFKHPVQHLEAALLRATGYVNKDVVVILHGGLYPRQKTIEINQVNFRAHSLTIKSYPNEKVTITGSSKINPVWQPYKGGIIQAKLSTGFAPDQLFMNGKSLPMARYPNFDSTARVYNGTAKDAINENRVKTWQAPAGGYIHALHAGEWGSFDYLITGKDDKGALTYEGGWQNNRPSPMNKQYRFVENIFEELDAPGEWFFNKTTQTLYLYPSTGTNLNKAVFTVSSLTDLIHVIGSKEKPLSNITIKGIDFTQTARSFMLAKEPLLRSDWRMYRGGAILLDRTEHVIISNCNFYELGGNAVFLSNYSKNDTIRDNYIHTIGGNAIAFVGNPDAVRSPAFSYETFVPWDKMDYQPGPKSSDYPQYCSATGNLIHHIGTIEKQVAGVQISMSSHITVSHNTIYHTPRAGLNMSEGTWGGHIIEFNDVFYTVLETGDNGAYNSWGRDRYWRPERNLIDSIVAARPGIQFLDVIDPITIRNNRFQCDHGWDIDLDDGSSNYHIYNNVCLSGGLKLREGYSRTVTNNIIINNTFHPHVWLKNSNDIFEHNIVSLPYAPILMNHWGKIIDQNFFLSKEALTEAQILGLDKNSMYGDAQFIDAKSGNYRLKPGSPTLKTGFKDFDMNFGVTSPTLKKLAQKPVINPLVTSANQGKQNQVEWLGAHFKNIESLGERSAAGLLDNNGALLTDLSASSVAAKNGLEKGDVVIKINEDSVNAVEKLLKAYQKIKWMGKAKLIIVRNQNQQVISVNFK</sequence>
<comment type="caution">
    <text evidence="2">The sequence shown here is derived from an EMBL/GenBank/DDBJ whole genome shotgun (WGS) entry which is preliminary data.</text>
</comment>
<dbReference type="SUPFAM" id="SSF50156">
    <property type="entry name" value="PDZ domain-like"/>
    <property type="match status" value="1"/>
</dbReference>
<dbReference type="PANTHER" id="PTHR36453">
    <property type="entry name" value="SECRETED PROTEIN-RELATED"/>
    <property type="match status" value="1"/>
</dbReference>
<protein>
    <recommendedName>
        <fullName evidence="1">PDZ domain-containing protein</fullName>
    </recommendedName>
</protein>
<dbReference type="InterPro" id="IPR036034">
    <property type="entry name" value="PDZ_sf"/>
</dbReference>
<dbReference type="EMBL" id="JACHCA010000003">
    <property type="protein sequence ID" value="MBB6126988.1"/>
    <property type="molecule type" value="Genomic_DNA"/>
</dbReference>
<gene>
    <name evidence="2" type="ORF">HDF22_001094</name>
</gene>
<dbReference type="InterPro" id="IPR012334">
    <property type="entry name" value="Pectin_lyas_fold"/>
</dbReference>
<dbReference type="InterPro" id="IPR011050">
    <property type="entry name" value="Pectin_lyase_fold/virulence"/>
</dbReference>
<evidence type="ECO:0000259" key="1">
    <source>
        <dbReference type="SMART" id="SM00228"/>
    </source>
</evidence>
<dbReference type="PANTHER" id="PTHR36453:SF1">
    <property type="entry name" value="RIGHT HANDED BETA HELIX DOMAIN-CONTAINING PROTEIN"/>
    <property type="match status" value="1"/>
</dbReference>
<dbReference type="Proteomes" id="UP000548326">
    <property type="component" value="Unassembled WGS sequence"/>
</dbReference>
<dbReference type="RefSeq" id="WP_221275958.1">
    <property type="nucleotide sequence ID" value="NZ_JACHCA010000003.1"/>
</dbReference>
<reference evidence="2 3" key="1">
    <citation type="submission" date="2020-08" db="EMBL/GenBank/DDBJ databases">
        <title>Genomic Encyclopedia of Type Strains, Phase IV (KMG-V): Genome sequencing to study the core and pangenomes of soil and plant-associated prokaryotes.</title>
        <authorList>
            <person name="Whitman W."/>
        </authorList>
    </citation>
    <scope>NUCLEOTIDE SEQUENCE [LARGE SCALE GENOMIC DNA]</scope>
    <source>
        <strain evidence="2 3">MP601</strain>
    </source>
</reference>
<dbReference type="Gene3D" id="2.30.42.10">
    <property type="match status" value="1"/>
</dbReference>
<proteinExistence type="predicted"/>
<dbReference type="SMART" id="SM00228">
    <property type="entry name" value="PDZ"/>
    <property type="match status" value="1"/>
</dbReference>
<feature type="domain" description="PDZ" evidence="1">
    <location>
        <begin position="694"/>
        <end position="777"/>
    </location>
</feature>
<accession>A0A841JEC9</accession>
<dbReference type="Gene3D" id="2.160.20.10">
    <property type="entry name" value="Single-stranded right-handed beta-helix, Pectin lyase-like"/>
    <property type="match status" value="2"/>
</dbReference>
<dbReference type="AlphaFoldDB" id="A0A841JEC9"/>
<organism evidence="2 3">
    <name type="scientific">Mucilaginibacter lappiensis</name>
    <dbReference type="NCBI Taxonomy" id="354630"/>
    <lineage>
        <taxon>Bacteria</taxon>
        <taxon>Pseudomonadati</taxon>
        <taxon>Bacteroidota</taxon>
        <taxon>Sphingobacteriia</taxon>
        <taxon>Sphingobacteriales</taxon>
        <taxon>Sphingobacteriaceae</taxon>
        <taxon>Mucilaginibacter</taxon>
    </lineage>
</organism>
<dbReference type="InterPro" id="IPR039448">
    <property type="entry name" value="Beta_helix"/>
</dbReference>
<name>A0A841JEC9_9SPHI</name>
<dbReference type="InterPro" id="IPR006626">
    <property type="entry name" value="PbH1"/>
</dbReference>
<dbReference type="SUPFAM" id="SSF51126">
    <property type="entry name" value="Pectin lyase-like"/>
    <property type="match status" value="1"/>
</dbReference>
<dbReference type="Pfam" id="PF13229">
    <property type="entry name" value="Beta_helix"/>
    <property type="match status" value="1"/>
</dbReference>
<evidence type="ECO:0000313" key="2">
    <source>
        <dbReference type="EMBL" id="MBB6126988.1"/>
    </source>
</evidence>
<dbReference type="SMART" id="SM00710">
    <property type="entry name" value="PbH1"/>
    <property type="match status" value="5"/>
</dbReference>